<evidence type="ECO:0000313" key="1">
    <source>
        <dbReference type="EMBL" id="SAL05554.1"/>
    </source>
</evidence>
<reference evidence="1" key="1">
    <citation type="submission" date="2016-01" db="EMBL/GenBank/DDBJ databases">
        <authorList>
            <person name="Peeters C."/>
        </authorList>
    </citation>
    <scope>NUCLEOTIDE SEQUENCE</scope>
    <source>
        <strain evidence="1">LMG 29321</strain>
    </source>
</reference>
<name>A0A158EFG2_9BURK</name>
<gene>
    <name evidence="1" type="ORF">AWB78_07564</name>
</gene>
<dbReference type="EMBL" id="FCOX02000084">
    <property type="protein sequence ID" value="SAL05554.1"/>
    <property type="molecule type" value="Genomic_DNA"/>
</dbReference>
<evidence type="ECO:0000313" key="2">
    <source>
        <dbReference type="Proteomes" id="UP000071859"/>
    </source>
</evidence>
<comment type="caution">
    <text evidence="1">The sequence shown here is derived from an EMBL/GenBank/DDBJ whole genome shotgun (WGS) entry which is preliminary data.</text>
</comment>
<protein>
    <submittedName>
        <fullName evidence="1">Uncharacterized protein</fullName>
    </submittedName>
</protein>
<organism evidence="1 2">
    <name type="scientific">Caballeronia calidae</name>
    <dbReference type="NCBI Taxonomy" id="1777139"/>
    <lineage>
        <taxon>Bacteria</taxon>
        <taxon>Pseudomonadati</taxon>
        <taxon>Pseudomonadota</taxon>
        <taxon>Betaproteobacteria</taxon>
        <taxon>Burkholderiales</taxon>
        <taxon>Burkholderiaceae</taxon>
        <taxon>Caballeronia</taxon>
    </lineage>
</organism>
<dbReference type="Proteomes" id="UP000071859">
    <property type="component" value="Unassembled WGS sequence"/>
</dbReference>
<sequence>MSLAEPSIEHLFDTSRSFRLTPHTLHNWFSKLDDCATFGEIDALWEATLHEAELRPLNFDGQFHDAMLSFLMHSRLSREIKLATVLGYVSPFDLKPELAFGALDIRFESEQEDDPRMMAGPESRADTLGLSGCPPFLAGYIHGRYAEVQRRLIQSDRSLSKTRERFWSAYLELSCRKCDVGGVETALQNGAKVDGRRFAAHLREVLHVALDSSEVTQEIADAVSHICQRLDMARGE</sequence>
<proteinExistence type="predicted"/>
<keyword evidence="2" id="KW-1185">Reference proteome</keyword>
<accession>A0A158EFG2</accession>
<dbReference type="AlphaFoldDB" id="A0A158EFG2"/>